<evidence type="ECO:0000256" key="2">
    <source>
        <dbReference type="ARBA" id="ARBA00022801"/>
    </source>
</evidence>
<dbReference type="EC" id="3.1.2.-" evidence="4"/>
<protein>
    <submittedName>
        <fullName evidence="4">PaaI family thioesterase</fullName>
        <ecNumber evidence="4">3.1.2.-</ecNumber>
    </submittedName>
</protein>
<evidence type="ECO:0000256" key="1">
    <source>
        <dbReference type="ARBA" id="ARBA00008324"/>
    </source>
</evidence>
<dbReference type="SUPFAM" id="SSF54637">
    <property type="entry name" value="Thioesterase/thiol ester dehydrase-isomerase"/>
    <property type="match status" value="1"/>
</dbReference>
<dbReference type="InterPro" id="IPR039298">
    <property type="entry name" value="ACOT13"/>
</dbReference>
<comment type="similarity">
    <text evidence="1">Belongs to the thioesterase PaaI family.</text>
</comment>
<keyword evidence="2 4" id="KW-0378">Hydrolase</keyword>
<dbReference type="EMBL" id="JAVGVR010000001">
    <property type="protein sequence ID" value="MDQ6597180.1"/>
    <property type="molecule type" value="Genomic_DNA"/>
</dbReference>
<dbReference type="CDD" id="cd03443">
    <property type="entry name" value="PaaI_thioesterase"/>
    <property type="match status" value="1"/>
</dbReference>
<organism evidence="4 5">
    <name type="scientific">Bacillus salipaludis</name>
    <dbReference type="NCBI Taxonomy" id="2547811"/>
    <lineage>
        <taxon>Bacteria</taxon>
        <taxon>Bacillati</taxon>
        <taxon>Bacillota</taxon>
        <taxon>Bacilli</taxon>
        <taxon>Bacillales</taxon>
        <taxon>Bacillaceae</taxon>
        <taxon>Bacillus</taxon>
    </lineage>
</organism>
<evidence type="ECO:0000313" key="4">
    <source>
        <dbReference type="EMBL" id="MDQ6597180.1"/>
    </source>
</evidence>
<dbReference type="GO" id="GO:0047617">
    <property type="term" value="F:fatty acyl-CoA hydrolase activity"/>
    <property type="evidence" value="ECO:0007669"/>
    <property type="project" value="InterPro"/>
</dbReference>
<name>A0AA90TS70_9BACI</name>
<reference evidence="4" key="1">
    <citation type="submission" date="2023-08" db="EMBL/GenBank/DDBJ databases">
        <title>Nitrogen cycling bacteria in agricultural field soils.</title>
        <authorList>
            <person name="Jang J."/>
        </authorList>
    </citation>
    <scope>NUCLEOTIDE SEQUENCE</scope>
    <source>
        <strain evidence="4">PS3-36</strain>
    </source>
</reference>
<dbReference type="AlphaFoldDB" id="A0AA90TS70"/>
<gene>
    <name evidence="4" type="ORF">RCG21_12575</name>
</gene>
<dbReference type="InterPro" id="IPR006683">
    <property type="entry name" value="Thioestr_dom"/>
</dbReference>
<feature type="domain" description="Thioesterase" evidence="3">
    <location>
        <begin position="54"/>
        <end position="125"/>
    </location>
</feature>
<dbReference type="PANTHER" id="PTHR21660:SF1">
    <property type="entry name" value="ACYL-COENZYME A THIOESTERASE 13"/>
    <property type="match status" value="1"/>
</dbReference>
<dbReference type="Pfam" id="PF03061">
    <property type="entry name" value="4HBT"/>
    <property type="match status" value="1"/>
</dbReference>
<dbReference type="Proteomes" id="UP001178888">
    <property type="component" value="Unassembled WGS sequence"/>
</dbReference>
<accession>A0AA90TS70</accession>
<dbReference type="PANTHER" id="PTHR21660">
    <property type="entry name" value="THIOESTERASE SUPERFAMILY MEMBER-RELATED"/>
    <property type="match status" value="1"/>
</dbReference>
<dbReference type="Gene3D" id="3.10.129.10">
    <property type="entry name" value="Hotdog Thioesterase"/>
    <property type="match status" value="1"/>
</dbReference>
<dbReference type="NCBIfam" id="TIGR00369">
    <property type="entry name" value="unchar_dom_1"/>
    <property type="match status" value="1"/>
</dbReference>
<evidence type="ECO:0000313" key="5">
    <source>
        <dbReference type="Proteomes" id="UP001178888"/>
    </source>
</evidence>
<comment type="caution">
    <text evidence="4">The sequence shown here is derived from an EMBL/GenBank/DDBJ whole genome shotgun (WGS) entry which is preliminary data.</text>
</comment>
<evidence type="ECO:0000259" key="3">
    <source>
        <dbReference type="Pfam" id="PF03061"/>
    </source>
</evidence>
<dbReference type="InterPro" id="IPR003736">
    <property type="entry name" value="PAAI_dom"/>
</dbReference>
<proteinExistence type="inferred from homology"/>
<keyword evidence="5" id="KW-1185">Reference proteome</keyword>
<sequence length="140" mass="15077">MGKINKEFDLLKVVTDGAAPPPCDLTLQIEVTSAEDGVAQGIWKVNEQFMNGLGVAMGGFVSSAADIMMAYAVASKLKGEQSFTSIDLHTTFHRPILKGEVMVEARVERLGRKVAYVVSDLFQNEKKAASVVSSVMIIGE</sequence>
<dbReference type="InterPro" id="IPR029069">
    <property type="entry name" value="HotDog_dom_sf"/>
</dbReference>
<dbReference type="RefSeq" id="WP_208025331.1">
    <property type="nucleotide sequence ID" value="NZ_JAVGVR010000001.1"/>
</dbReference>